<evidence type="ECO:0000313" key="2">
    <source>
        <dbReference type="Proteomes" id="UP000305848"/>
    </source>
</evidence>
<name>A0A4U3L918_9BACT</name>
<dbReference type="Proteomes" id="UP000305848">
    <property type="component" value="Unassembled WGS sequence"/>
</dbReference>
<comment type="caution">
    <text evidence="1">The sequence shown here is derived from an EMBL/GenBank/DDBJ whole genome shotgun (WGS) entry which is preliminary data.</text>
</comment>
<gene>
    <name evidence="1" type="ORF">FC093_05455</name>
</gene>
<organism evidence="1 2">
    <name type="scientific">Ilyomonas limi</name>
    <dbReference type="NCBI Taxonomy" id="2575867"/>
    <lineage>
        <taxon>Bacteria</taxon>
        <taxon>Pseudomonadati</taxon>
        <taxon>Bacteroidota</taxon>
        <taxon>Chitinophagia</taxon>
        <taxon>Chitinophagales</taxon>
        <taxon>Chitinophagaceae</taxon>
        <taxon>Ilyomonas</taxon>
    </lineage>
</organism>
<reference evidence="1 2" key="1">
    <citation type="submission" date="2019-05" db="EMBL/GenBank/DDBJ databases">
        <title>Panacibacter sp. strain 17mud1-8 Genome sequencing and assembly.</title>
        <authorList>
            <person name="Chhetri G."/>
        </authorList>
    </citation>
    <scope>NUCLEOTIDE SEQUENCE [LARGE SCALE GENOMIC DNA]</scope>
    <source>
        <strain evidence="1 2">17mud1-8</strain>
    </source>
</reference>
<keyword evidence="2" id="KW-1185">Reference proteome</keyword>
<proteinExistence type="predicted"/>
<dbReference type="OrthoDB" id="950503at2"/>
<dbReference type="RefSeq" id="WP_137260742.1">
    <property type="nucleotide sequence ID" value="NZ_SZQL01000003.1"/>
</dbReference>
<sequence>MKKLAAILLLLLFLFNLVGYRLWFNYVQQQSDIQLTASLDKHQYNDADLISIKVPLSMPYQTTQSNYERVDGEIKIDGKIYKYVKRRIVNGELELLCLPDHNKMRLQSAKNDFFKTTNDIATDNSSKKSDNGKTNVFKNLSSDYEQQVATFSLSAVAAVKAAYSSVIIFSLSSTPHTPPGQPPDAA</sequence>
<dbReference type="EMBL" id="SZQL01000003">
    <property type="protein sequence ID" value="TKK70197.1"/>
    <property type="molecule type" value="Genomic_DNA"/>
</dbReference>
<accession>A0A4U3L918</accession>
<evidence type="ECO:0000313" key="1">
    <source>
        <dbReference type="EMBL" id="TKK70197.1"/>
    </source>
</evidence>
<protein>
    <submittedName>
        <fullName evidence="1">Uncharacterized protein</fullName>
    </submittedName>
</protein>
<dbReference type="AlphaFoldDB" id="A0A4U3L918"/>